<reference evidence="2" key="1">
    <citation type="journal article" date="2019" name="Int. J. Syst. Evol. Microbiol.">
        <title>The Global Catalogue of Microorganisms (GCM) 10K type strain sequencing project: providing services to taxonomists for standard genome sequencing and annotation.</title>
        <authorList>
            <consortium name="The Broad Institute Genomics Platform"/>
            <consortium name="The Broad Institute Genome Sequencing Center for Infectious Disease"/>
            <person name="Wu L."/>
            <person name="Ma J."/>
        </authorList>
    </citation>
    <scope>NUCLEOTIDE SEQUENCE [LARGE SCALE GENOMIC DNA]</scope>
    <source>
        <strain evidence="2">JCM 17388</strain>
    </source>
</reference>
<proteinExistence type="predicted"/>
<keyword evidence="2" id="KW-1185">Reference proteome</keyword>
<name>A0ABP8BHQ7_9ACTN</name>
<evidence type="ECO:0000313" key="2">
    <source>
        <dbReference type="Proteomes" id="UP001501251"/>
    </source>
</evidence>
<organism evidence="1 2">
    <name type="scientific">Streptosporangium oxazolinicum</name>
    <dbReference type="NCBI Taxonomy" id="909287"/>
    <lineage>
        <taxon>Bacteria</taxon>
        <taxon>Bacillati</taxon>
        <taxon>Actinomycetota</taxon>
        <taxon>Actinomycetes</taxon>
        <taxon>Streptosporangiales</taxon>
        <taxon>Streptosporangiaceae</taxon>
        <taxon>Streptosporangium</taxon>
    </lineage>
</organism>
<comment type="caution">
    <text evidence="1">The sequence shown here is derived from an EMBL/GenBank/DDBJ whole genome shotgun (WGS) entry which is preliminary data.</text>
</comment>
<sequence>MAMTIPRQRNPTPDGKWVPVRIGEHTLQVLTIDIIVYLVEIYDRDETLIRDCPFRLVVDAQGFMRAESVPGGHGDLVAYDISFRNTPIRVKVFDSINYPNDYEPSEADESPEN</sequence>
<gene>
    <name evidence="1" type="ORF">GCM10022252_69230</name>
</gene>
<evidence type="ECO:0000313" key="1">
    <source>
        <dbReference type="EMBL" id="GAA4206688.1"/>
    </source>
</evidence>
<dbReference type="EMBL" id="BAABAQ010000016">
    <property type="protein sequence ID" value="GAA4206688.1"/>
    <property type="molecule type" value="Genomic_DNA"/>
</dbReference>
<accession>A0ABP8BHQ7</accession>
<dbReference type="Proteomes" id="UP001501251">
    <property type="component" value="Unassembled WGS sequence"/>
</dbReference>
<protein>
    <submittedName>
        <fullName evidence="1">Uncharacterized protein</fullName>
    </submittedName>
</protein>